<evidence type="ECO:0000313" key="3">
    <source>
        <dbReference type="Proteomes" id="UP000002668"/>
    </source>
</evidence>
<proteinExistence type="predicted"/>
<sequence>MPSHPVCRGPQGDGKTPGCREGGEPVADCGPELGWGRV</sequence>
<reference evidence="3" key="1">
    <citation type="journal article" date="2011" name="Nat. Commun.">
        <title>Effector diversification within compartments of the Leptosphaeria maculans genome affected by Repeat-Induced Point mutations.</title>
        <authorList>
            <person name="Rouxel T."/>
            <person name="Grandaubert J."/>
            <person name="Hane J.K."/>
            <person name="Hoede C."/>
            <person name="van de Wouw A.P."/>
            <person name="Couloux A."/>
            <person name="Dominguez V."/>
            <person name="Anthouard V."/>
            <person name="Bally P."/>
            <person name="Bourras S."/>
            <person name="Cozijnsen A.J."/>
            <person name="Ciuffetti L.M."/>
            <person name="Degrave A."/>
            <person name="Dilmaghani A."/>
            <person name="Duret L."/>
            <person name="Fudal I."/>
            <person name="Goodwin S.B."/>
            <person name="Gout L."/>
            <person name="Glaser N."/>
            <person name="Linglin J."/>
            <person name="Kema G.H.J."/>
            <person name="Lapalu N."/>
            <person name="Lawrence C.B."/>
            <person name="May K."/>
            <person name="Meyer M."/>
            <person name="Ollivier B."/>
            <person name="Poulain J."/>
            <person name="Schoch C.L."/>
            <person name="Simon A."/>
            <person name="Spatafora J.W."/>
            <person name="Stachowiak A."/>
            <person name="Turgeon B.G."/>
            <person name="Tyler B.M."/>
            <person name="Vincent D."/>
            <person name="Weissenbach J."/>
            <person name="Amselem J."/>
            <person name="Quesneville H."/>
            <person name="Oliver R.P."/>
            <person name="Wincker P."/>
            <person name="Balesdent M.-H."/>
            <person name="Howlett B.J."/>
        </authorList>
    </citation>
    <scope>NUCLEOTIDE SEQUENCE [LARGE SCALE GENOMIC DNA]</scope>
    <source>
        <strain evidence="3">JN3 / isolate v23.1.3 / race Av1-4-5-6-7-8</strain>
    </source>
</reference>
<evidence type="ECO:0000256" key="1">
    <source>
        <dbReference type="SAM" id="MobiDB-lite"/>
    </source>
</evidence>
<dbReference type="EMBL" id="FP929132">
    <property type="protein sequence ID" value="CBX97570.1"/>
    <property type="molecule type" value="Genomic_DNA"/>
</dbReference>
<evidence type="ECO:0000313" key="2">
    <source>
        <dbReference type="EMBL" id="CBX97570.1"/>
    </source>
</evidence>
<dbReference type="InParanoid" id="E5A2D5"/>
<organism evidence="3">
    <name type="scientific">Leptosphaeria maculans (strain JN3 / isolate v23.1.3 / race Av1-4-5-6-7-8)</name>
    <name type="common">Blackleg fungus</name>
    <name type="synonym">Phoma lingam</name>
    <dbReference type="NCBI Taxonomy" id="985895"/>
    <lineage>
        <taxon>Eukaryota</taxon>
        <taxon>Fungi</taxon>
        <taxon>Dikarya</taxon>
        <taxon>Ascomycota</taxon>
        <taxon>Pezizomycotina</taxon>
        <taxon>Dothideomycetes</taxon>
        <taxon>Pleosporomycetidae</taxon>
        <taxon>Pleosporales</taxon>
        <taxon>Pleosporineae</taxon>
        <taxon>Leptosphaeriaceae</taxon>
        <taxon>Plenodomus</taxon>
        <taxon>Plenodomus lingam/Leptosphaeria maculans species complex</taxon>
    </lineage>
</organism>
<dbReference type="AlphaFoldDB" id="E5A2D5"/>
<accession>E5A2D5</accession>
<feature type="region of interest" description="Disordered" evidence="1">
    <location>
        <begin position="1"/>
        <end position="38"/>
    </location>
</feature>
<name>E5A2D5_LEPMJ</name>
<gene>
    <name evidence="2" type="ORF">LEMA_uP089790.1</name>
</gene>
<dbReference type="HOGENOM" id="CLU_3335727_0_0_1"/>
<dbReference type="Proteomes" id="UP000002668">
    <property type="component" value="Genome"/>
</dbReference>
<keyword evidence="3" id="KW-1185">Reference proteome</keyword>
<protein>
    <submittedName>
        <fullName evidence="2">Predicted protein</fullName>
    </submittedName>
</protein>
<dbReference type="VEuPathDB" id="FungiDB:LEMA_uP089790.1"/>